<gene>
    <name evidence="1" type="ORF">FH608_017070</name>
</gene>
<dbReference type="InterPro" id="IPR032379">
    <property type="entry name" value="DUF4874"/>
</dbReference>
<protein>
    <submittedName>
        <fullName evidence="1">DUF4832 domain-containing protein</fullName>
    </submittedName>
</protein>
<dbReference type="Pfam" id="PF16173">
    <property type="entry name" value="DUF4874"/>
    <property type="match status" value="1"/>
</dbReference>
<keyword evidence="2" id="KW-1185">Reference proteome</keyword>
<organism evidence="1 2">
    <name type="scientific">Nonomuraea phyllanthi</name>
    <dbReference type="NCBI Taxonomy" id="2219224"/>
    <lineage>
        <taxon>Bacteria</taxon>
        <taxon>Bacillati</taxon>
        <taxon>Actinomycetota</taxon>
        <taxon>Actinomycetes</taxon>
        <taxon>Streptosporangiales</taxon>
        <taxon>Streptosporangiaceae</taxon>
        <taxon>Nonomuraea</taxon>
    </lineage>
</organism>
<dbReference type="Proteomes" id="UP000312512">
    <property type="component" value="Unassembled WGS sequence"/>
</dbReference>
<name>A0A5C4WNC3_9ACTN</name>
<reference evidence="1 2" key="1">
    <citation type="submission" date="2019-10" db="EMBL/GenBank/DDBJ databases">
        <title>Nonomuraea sp. nov., isolated from Phyllanthus amarus.</title>
        <authorList>
            <person name="Klykleung N."/>
            <person name="Tanasupawat S."/>
        </authorList>
    </citation>
    <scope>NUCLEOTIDE SEQUENCE [LARGE SCALE GENOMIC DNA]</scope>
    <source>
        <strain evidence="1 2">PA1-10</strain>
    </source>
</reference>
<evidence type="ECO:0000313" key="2">
    <source>
        <dbReference type="Proteomes" id="UP000312512"/>
    </source>
</evidence>
<dbReference type="RefSeq" id="WP_139631454.1">
    <property type="nucleotide sequence ID" value="NZ_VDLX02000005.1"/>
</dbReference>
<dbReference type="Pfam" id="PF16116">
    <property type="entry name" value="DUF4832"/>
    <property type="match status" value="1"/>
</dbReference>
<dbReference type="AlphaFoldDB" id="A0A5C4WNC3"/>
<sequence length="577" mass="62399">MPKPTRLLILMAFTCAAVLTAAPAHAAITGQSATNTATTVTYQFAYSGAPAYARTYIDTDRDPATGFAQGGIGADYLLENAGLYRHIGGGWSWTLVRSVTYSGAGGTARWTLNRADIGETATPGDADLLFQVEAPLETSARYTQTYSGSGTGVTVTYTPSTDTFANPERGLYHHTGDCDKNDFSLATLQDYRVNQHISLVMCVFYLSEFRAGPISQAALAQLQQQLDTVRAAGLKMILRFAYTTATDGADAPRDRVLAHLDQLAPYLSGNSDVIYLMQAGFIGAWGEWYYTQNFGNAGAVTATDWANRKAVVDKLLGVLPKTRMVQLRTPDFKRTMYSTSPVSSSQAFGGSALARLGHHNDCFLASPDDYGTYENTSVEYPYLQADTAYVPMGGETCAPNPPRSDCPTARDELARFHWSYLNTDYHTGVLGGWNTGGCLPEITRRLGYRFTLDRGTYPSTATPGGAFPVSITVRNDGWAAPINPRGAELVLRNTSTSAEYRLTLSTDPRRWGAGTTTTVSQTLTVPSSLPRGTYAVLLNLPDPQLVSRAEYAVRVANQGTWEAATGLNNLLHTVTVN</sequence>
<proteinExistence type="predicted"/>
<accession>A0A5C4WNC3</accession>
<dbReference type="EMBL" id="VDLX02000005">
    <property type="protein sequence ID" value="KAB8194862.1"/>
    <property type="molecule type" value="Genomic_DNA"/>
</dbReference>
<dbReference type="OrthoDB" id="9760654at2"/>
<evidence type="ECO:0000313" key="1">
    <source>
        <dbReference type="EMBL" id="KAB8194862.1"/>
    </source>
</evidence>
<comment type="caution">
    <text evidence="1">The sequence shown here is derived from an EMBL/GenBank/DDBJ whole genome shotgun (WGS) entry which is preliminary data.</text>
</comment>
<dbReference type="InterPro" id="IPR032267">
    <property type="entry name" value="DUF4832"/>
</dbReference>